<dbReference type="PANTHER" id="PTHR10357:SF179">
    <property type="entry name" value="NEUTRAL AND BASIC AMINO ACID TRANSPORT PROTEIN RBAT"/>
    <property type="match status" value="1"/>
</dbReference>
<evidence type="ECO:0000256" key="2">
    <source>
        <dbReference type="ARBA" id="ARBA00022801"/>
    </source>
</evidence>
<keyword evidence="2" id="KW-0378">Hydrolase</keyword>
<sequence length="539" mass="58284">MAAGHWLDGAALYQVYPLSFRDGNGDGWGDLAGVAAGLDHIAGLGVDGIWLSPFYISPLADFGYDVADHKAVDPRLGDLAAFDRVVDKAHRLGLRVLLDLVIGHTSDRHPWFVESRAGKAGGKADWYVWADPRPDGTPPTNWLSVFGGSAWSWEPRRRQYYLHHFLKQQPSLNLRDPCALAAICDVARFWLERGVDGFRVDAVDHLMHDPLLRDNPPADPHPFDFPAKLFGMQVHAHDMVFGDVPPVLEALRRVVDDYPGAVLLGELSSQPGAGERIALYTRPGRLHTAYALDLPKRPFTAQALRGALVAAADRGATCWSFSNHDVARAASRWCPAGADPAQASALHALLLACLPGTVCVYQGEELGLTQADLPFEALRDPFGLAYWPEFPGRDGSRTPIPWTPAVPNGGFCPAESVPWLPLAADHLSKAVAVQDRRGGSPLATWRAAIALRQKTEALRNGLLSSVDEDGPVLAFTRVGAKDRVACVFNLSAEPATYVLDEADGWTPIPLPRPPGGGEAALAMDGTLTLPPLGAWLGRR</sequence>
<comment type="similarity">
    <text evidence="1">Belongs to the glycosyl hydrolase 13 family.</text>
</comment>
<dbReference type="GO" id="GO:0009313">
    <property type="term" value="P:oligosaccharide catabolic process"/>
    <property type="evidence" value="ECO:0007669"/>
    <property type="project" value="TreeGrafter"/>
</dbReference>
<evidence type="ECO:0000313" key="5">
    <source>
        <dbReference type="EMBL" id="QJE74250.1"/>
    </source>
</evidence>
<feature type="domain" description="Glycosyl hydrolase family 13 catalytic" evidence="4">
    <location>
        <begin position="14"/>
        <end position="397"/>
    </location>
</feature>
<dbReference type="Proteomes" id="UP000501891">
    <property type="component" value="Chromosome"/>
</dbReference>
<dbReference type="Gene3D" id="2.60.40.1180">
    <property type="entry name" value="Golgi alpha-mannosidase II"/>
    <property type="match status" value="1"/>
</dbReference>
<accession>A0A858R9U2</accession>
<dbReference type="PANTHER" id="PTHR10357">
    <property type="entry name" value="ALPHA-AMYLASE FAMILY MEMBER"/>
    <property type="match status" value="1"/>
</dbReference>
<reference evidence="5" key="1">
    <citation type="submission" date="2020-04" db="EMBL/GenBank/DDBJ databases">
        <title>A desert anoxygenic phototrophic bacterium fixes CO2 using RubisCO under aerobic conditions.</title>
        <authorList>
            <person name="Tang K."/>
        </authorList>
    </citation>
    <scope>NUCLEOTIDE SEQUENCE [LARGE SCALE GENOMIC DNA]</scope>
    <source>
        <strain evidence="5">MIMtkB3</strain>
    </source>
</reference>
<dbReference type="Gene3D" id="3.90.400.10">
    <property type="entry name" value="Oligo-1,6-glucosidase, Domain 2"/>
    <property type="match status" value="1"/>
</dbReference>
<name>A0A858R9U2_9PROT</name>
<dbReference type="Gene3D" id="3.20.20.80">
    <property type="entry name" value="Glycosidases"/>
    <property type="match status" value="2"/>
</dbReference>
<evidence type="ECO:0000313" key="6">
    <source>
        <dbReference type="Proteomes" id="UP000501891"/>
    </source>
</evidence>
<proteinExistence type="inferred from homology"/>
<dbReference type="GO" id="GO:0004556">
    <property type="term" value="F:alpha-amylase activity"/>
    <property type="evidence" value="ECO:0007669"/>
    <property type="project" value="TreeGrafter"/>
</dbReference>
<dbReference type="SUPFAM" id="SSF51011">
    <property type="entry name" value="Glycosyl hydrolase domain"/>
    <property type="match status" value="1"/>
</dbReference>
<protein>
    <submittedName>
        <fullName evidence="5">DUF3459 domain-containing protein</fullName>
    </submittedName>
</protein>
<dbReference type="AlphaFoldDB" id="A0A858R9U2"/>
<dbReference type="EMBL" id="CP051775">
    <property type="protein sequence ID" value="QJE74250.1"/>
    <property type="molecule type" value="Genomic_DNA"/>
</dbReference>
<dbReference type="InterPro" id="IPR045857">
    <property type="entry name" value="O16G_dom_2"/>
</dbReference>
<dbReference type="Pfam" id="PF00128">
    <property type="entry name" value="Alpha-amylase"/>
    <property type="match status" value="1"/>
</dbReference>
<dbReference type="InterPro" id="IPR013780">
    <property type="entry name" value="Glyco_hydro_b"/>
</dbReference>
<evidence type="ECO:0000256" key="1">
    <source>
        <dbReference type="ARBA" id="ARBA00008061"/>
    </source>
</evidence>
<dbReference type="InterPro" id="IPR017853">
    <property type="entry name" value="GH"/>
</dbReference>
<dbReference type="SMART" id="SM00642">
    <property type="entry name" value="Aamy"/>
    <property type="match status" value="1"/>
</dbReference>
<dbReference type="InterPro" id="IPR006047">
    <property type="entry name" value="GH13_cat_dom"/>
</dbReference>
<gene>
    <name evidence="5" type="ORF">HHL28_15215</name>
</gene>
<organism evidence="5 6">
    <name type="scientific">Aerophototrophica crusticola</name>
    <dbReference type="NCBI Taxonomy" id="1709002"/>
    <lineage>
        <taxon>Bacteria</taxon>
        <taxon>Pseudomonadati</taxon>
        <taxon>Pseudomonadota</taxon>
        <taxon>Alphaproteobacteria</taxon>
        <taxon>Rhodospirillales</taxon>
        <taxon>Rhodospirillaceae</taxon>
        <taxon>Aerophototrophica</taxon>
    </lineage>
</organism>
<keyword evidence="3" id="KW-0326">Glycosidase</keyword>
<keyword evidence="6" id="KW-1185">Reference proteome</keyword>
<evidence type="ECO:0000256" key="3">
    <source>
        <dbReference type="ARBA" id="ARBA00023295"/>
    </source>
</evidence>
<dbReference type="SUPFAM" id="SSF51445">
    <property type="entry name" value="(Trans)glycosidases"/>
    <property type="match status" value="1"/>
</dbReference>
<dbReference type="FunFam" id="3.90.400.10:FF:000002">
    <property type="entry name" value="Sucrose isomerase"/>
    <property type="match status" value="1"/>
</dbReference>
<dbReference type="KEGG" id="acru:HHL28_15215"/>
<evidence type="ECO:0000259" key="4">
    <source>
        <dbReference type="SMART" id="SM00642"/>
    </source>
</evidence>